<organism evidence="1 2">
    <name type="scientific">Candidatus Lokiarchaeum ossiferum</name>
    <dbReference type="NCBI Taxonomy" id="2951803"/>
    <lineage>
        <taxon>Archaea</taxon>
        <taxon>Promethearchaeati</taxon>
        <taxon>Promethearchaeota</taxon>
        <taxon>Promethearchaeia</taxon>
        <taxon>Promethearchaeales</taxon>
        <taxon>Promethearchaeaceae</taxon>
        <taxon>Candidatus Lokiarchaeum</taxon>
    </lineage>
</organism>
<proteinExistence type="predicted"/>
<evidence type="ECO:0008006" key="3">
    <source>
        <dbReference type="Google" id="ProtNLM"/>
    </source>
</evidence>
<keyword evidence="2" id="KW-1185">Reference proteome</keyword>
<accession>A0ABY6HW33</accession>
<protein>
    <recommendedName>
        <fullName evidence="3">Cdc6 C-terminal domain-containing protein</fullName>
    </recommendedName>
</protein>
<evidence type="ECO:0000313" key="2">
    <source>
        <dbReference type="Proteomes" id="UP001208689"/>
    </source>
</evidence>
<name>A0ABY6HW33_9ARCH</name>
<sequence length="95" mass="11309">MAKKTKLWQPIPLEKEIVQLLLTNRGEILTSDLYRQLANKYQDFAKSEMMEALFKLEVRSYVHVIPIKKDVSKVEISRNARFTDEIKNEVRKFMH</sequence>
<gene>
    <name evidence="1" type="ORF">NEF87_004009</name>
</gene>
<dbReference type="EMBL" id="CP104013">
    <property type="protein sequence ID" value="UYP47724.1"/>
    <property type="molecule type" value="Genomic_DNA"/>
</dbReference>
<dbReference type="Proteomes" id="UP001208689">
    <property type="component" value="Chromosome"/>
</dbReference>
<reference evidence="1" key="1">
    <citation type="submission" date="2022-09" db="EMBL/GenBank/DDBJ databases">
        <title>Actin cytoskeleton and complex cell architecture in an #Asgard archaeon.</title>
        <authorList>
            <person name="Ponce Toledo R.I."/>
            <person name="Schleper C."/>
            <person name="Rodrigues Oliveira T."/>
            <person name="Wollweber F."/>
            <person name="Xu J."/>
            <person name="Rittmann S."/>
            <person name="Klingl A."/>
            <person name="Pilhofer M."/>
        </authorList>
    </citation>
    <scope>NUCLEOTIDE SEQUENCE</scope>
    <source>
        <strain evidence="1">B-35</strain>
    </source>
</reference>
<evidence type="ECO:0000313" key="1">
    <source>
        <dbReference type="EMBL" id="UYP47724.1"/>
    </source>
</evidence>